<dbReference type="PANTHER" id="PTHR16244">
    <property type="entry name" value="CEROID-LIPOFUSCINOSIS NEURONAL PROTEIN 6"/>
    <property type="match status" value="1"/>
</dbReference>
<dbReference type="GO" id="GO:0005783">
    <property type="term" value="C:endoplasmic reticulum"/>
    <property type="evidence" value="ECO:0007669"/>
    <property type="project" value="TreeGrafter"/>
</dbReference>
<accession>A0A8B8WTS4</accession>
<dbReference type="Pfam" id="PF15156">
    <property type="entry name" value="CLN6"/>
    <property type="match status" value="1"/>
</dbReference>
<dbReference type="PANTHER" id="PTHR16244:SF2">
    <property type="entry name" value="CEROID-LIPOFUSCINOSIS NEURONAL PROTEIN 6"/>
    <property type="match status" value="1"/>
</dbReference>
<keyword evidence="2" id="KW-1133">Transmembrane helix</keyword>
<reference evidence="4" key="1">
    <citation type="submission" date="2025-08" db="UniProtKB">
        <authorList>
            <consortium name="RefSeq"/>
        </authorList>
    </citation>
    <scope>IDENTIFICATION</scope>
    <source>
        <tissue evidence="4">Epidermis and Blubber</tissue>
    </source>
</reference>
<dbReference type="GO" id="GO:0016020">
    <property type="term" value="C:membrane"/>
    <property type="evidence" value="ECO:0007669"/>
    <property type="project" value="TreeGrafter"/>
</dbReference>
<evidence type="ECO:0000313" key="4">
    <source>
        <dbReference type="RefSeq" id="XP_036700688.1"/>
    </source>
</evidence>
<feature type="transmembrane region" description="Helical" evidence="2">
    <location>
        <begin position="114"/>
        <end position="131"/>
    </location>
</feature>
<feature type="region of interest" description="Disordered" evidence="1">
    <location>
        <begin position="1"/>
        <end position="21"/>
    </location>
</feature>
<feature type="compositionally biased region" description="Basic residues" evidence="1">
    <location>
        <begin position="1"/>
        <end position="10"/>
    </location>
</feature>
<gene>
    <name evidence="4" type="primary">CLN6</name>
</gene>
<evidence type="ECO:0000313" key="3">
    <source>
        <dbReference type="Proteomes" id="UP000694857"/>
    </source>
</evidence>
<organism evidence="3 4">
    <name type="scientific">Balaenoptera musculus</name>
    <name type="common">Blue whale</name>
    <dbReference type="NCBI Taxonomy" id="9771"/>
    <lineage>
        <taxon>Eukaryota</taxon>
        <taxon>Metazoa</taxon>
        <taxon>Chordata</taxon>
        <taxon>Craniata</taxon>
        <taxon>Vertebrata</taxon>
        <taxon>Euteleostomi</taxon>
        <taxon>Mammalia</taxon>
        <taxon>Eutheria</taxon>
        <taxon>Laurasiatheria</taxon>
        <taxon>Artiodactyla</taxon>
        <taxon>Whippomorpha</taxon>
        <taxon>Cetacea</taxon>
        <taxon>Mysticeti</taxon>
        <taxon>Balaenopteridae</taxon>
        <taxon>Balaenoptera</taxon>
    </lineage>
</organism>
<feature type="transmembrane region" description="Helical" evidence="2">
    <location>
        <begin position="85"/>
        <end position="102"/>
    </location>
</feature>
<keyword evidence="2" id="KW-0812">Transmembrane</keyword>
<feature type="transmembrane region" description="Helical" evidence="2">
    <location>
        <begin position="180"/>
        <end position="198"/>
    </location>
</feature>
<dbReference type="InterPro" id="IPR029255">
    <property type="entry name" value="CLN6"/>
</dbReference>
<feature type="transmembrane region" description="Helical" evidence="2">
    <location>
        <begin position="210"/>
        <end position="233"/>
    </location>
</feature>
<evidence type="ECO:0000256" key="2">
    <source>
        <dbReference type="SAM" id="Phobius"/>
    </source>
</evidence>
<protein>
    <submittedName>
        <fullName evidence="4">Ceroid-lipofuscinosis neuronal protein 6 isoform X6</fullName>
    </submittedName>
</protein>
<evidence type="ECO:0000256" key="1">
    <source>
        <dbReference type="SAM" id="MobiDB-lite"/>
    </source>
</evidence>
<sequence>MEAAARRRQHPGAAGGPSAQPGASFLQARHSSVKADEAASTAPFHLDLWFYFTLQNWVLDFGRPIAMLVFPLEWFPLNKPSVGDYFHMAYNIITPFLLLKLIERSPRTLPRSMIYVSIITFIMGASIHLVGDSVNHRLIFSGYQNHLSVRENPIIKNLKPETLIDSFELLYYYDEYLGHSMWYIPFFLILFMYFSGCFTPTKAESSMPGAALLLVVPSGLYYCLAAEACYSTVTLLTPGVWTQRLEFRIPTLLFPGTF</sequence>
<proteinExistence type="predicted"/>
<dbReference type="RefSeq" id="XP_036700688.1">
    <property type="nucleotide sequence ID" value="XM_036844793.1"/>
</dbReference>
<dbReference type="Proteomes" id="UP000694857">
    <property type="component" value="Chromosome 2"/>
</dbReference>
<dbReference type="GO" id="GO:0007040">
    <property type="term" value="P:lysosome organization"/>
    <property type="evidence" value="ECO:0007669"/>
    <property type="project" value="TreeGrafter"/>
</dbReference>
<name>A0A8B8WTS4_BALMU</name>
<dbReference type="CTD" id="54982"/>
<dbReference type="AlphaFoldDB" id="A0A8B8WTS4"/>
<keyword evidence="3" id="KW-1185">Reference proteome</keyword>
<dbReference type="GeneID" id="118891151"/>
<keyword evidence="2" id="KW-0472">Membrane</keyword>